<feature type="compositionally biased region" description="Polar residues" evidence="4">
    <location>
        <begin position="475"/>
        <end position="486"/>
    </location>
</feature>
<dbReference type="RefSeq" id="XP_067919346.1">
    <property type="nucleotide sequence ID" value="XM_068068677.1"/>
</dbReference>
<evidence type="ECO:0000313" key="5">
    <source>
        <dbReference type="EMBL" id="PHJ17628.1"/>
    </source>
</evidence>
<dbReference type="Proteomes" id="UP000221165">
    <property type="component" value="Unassembled WGS sequence"/>
</dbReference>
<evidence type="ECO:0000256" key="1">
    <source>
        <dbReference type="ARBA" id="ARBA00004123"/>
    </source>
</evidence>
<feature type="compositionally biased region" description="Polar residues" evidence="4">
    <location>
        <begin position="890"/>
        <end position="902"/>
    </location>
</feature>
<comment type="subcellular location">
    <subcellularLocation>
        <location evidence="1">Nucleus</location>
    </subcellularLocation>
</comment>
<accession>A0A2C6KLX4</accession>
<feature type="compositionally biased region" description="Basic residues" evidence="4">
    <location>
        <begin position="514"/>
        <end position="524"/>
    </location>
</feature>
<feature type="region of interest" description="Disordered" evidence="4">
    <location>
        <begin position="1"/>
        <end position="35"/>
    </location>
</feature>
<sequence length="919" mass="99018">MEKATATKAGARTESSGLPGGRANLNSSQPTAEQQPTRILHIDADNAVVLATRFARQGTARRDSSGLQEQEEFPMEACCAKDFASNLLAEFMWGTLDAETGQWKPVSEVPSCDPPDDDDSLVTYGQFLRTRHTAPDPDDPQVCENIRRALQTFGQAGSNKQGTQRSNRHRQQNDGNATQADKAKAANPEDVLKSVHTQLMKRITLPLTVRLGMNCETPNPEEVLAQVPVSSDDRAGEPGDSPTPERQLSTDRTEVSGSGSALLANLSGTSEARSEPTPDADEGLYRARMKQGYWYTMPYLFHTLFTWIKQRVAFKLVFYTRDHIGGKHISSLVREFNDLCEGRHPAFDGENRTKQVFLDGRKKSTPDLRISPCQIGCVSISTAGSAAASSPADEVPQRTQYPTQEIAECTEGQLERQRVAWGRLQSFWTADFPTEGLRYQGIQEIYAGVTHDLLSRHSVVCLCFGTPPTPRKCTPPSQENSTTSSPERTDNHPASETVPAEHTEEVSSSPAVSRSRRGSLRRASHASATAKGPDETTASERSPGSRSASSADAGGTPQGSLAAPSIAGTDVVRQSISCQRTTVKFSLADPLTPLPVLVDPADFTLFHVCLSSPSVPSVQEGLVCVPTMNVVEAVLGSALFYSGRAMNPAAVLPAIPGASTSTVESQWMITEALGQGENPGACEGAPALGPTGMLRARVTVDIVYTVLIPEPCSLLCNPDYVCNLVEESLSQRRRMMGQTDPLSADWRPISLWSSGASSLASAEVDSSPGASAARSGQSKNRGCDSPDVPAPERPKPRFLKALDPFAGLSAEEIKALPTREYLRATVIPVLLPAIEEISKDRPENPLAWIAFYLLRHATHFNRTVRVTPPQMPWGLMDSSRPQSPRGGQGSTAKTGAATNPLVSETPGKKQAAGVNDERL</sequence>
<feature type="compositionally biased region" description="Basic and acidic residues" evidence="4">
    <location>
        <begin position="487"/>
        <end position="505"/>
    </location>
</feature>
<evidence type="ECO:0000313" key="6">
    <source>
        <dbReference type="Proteomes" id="UP000221165"/>
    </source>
</evidence>
<feature type="region of interest" description="Disordered" evidence="4">
    <location>
        <begin position="154"/>
        <end position="189"/>
    </location>
</feature>
<evidence type="ECO:0000256" key="3">
    <source>
        <dbReference type="ARBA" id="ARBA00023242"/>
    </source>
</evidence>
<feature type="region of interest" description="Disordered" evidence="4">
    <location>
        <begin position="469"/>
        <end position="566"/>
    </location>
</feature>
<feature type="region of interest" description="Disordered" evidence="4">
    <location>
        <begin position="222"/>
        <end position="259"/>
    </location>
</feature>
<dbReference type="InterPro" id="IPR007858">
    <property type="entry name" value="Dpy-30_motif"/>
</dbReference>
<dbReference type="EMBL" id="MIGC01004812">
    <property type="protein sequence ID" value="PHJ17628.1"/>
    <property type="molecule type" value="Genomic_DNA"/>
</dbReference>
<name>A0A2C6KLX4_9APIC</name>
<dbReference type="AlphaFoldDB" id="A0A2C6KLX4"/>
<dbReference type="OrthoDB" id="417678at2759"/>
<feature type="compositionally biased region" description="Low complexity" evidence="4">
    <location>
        <begin position="539"/>
        <end position="555"/>
    </location>
</feature>
<dbReference type="GO" id="GO:0005634">
    <property type="term" value="C:nucleus"/>
    <property type="evidence" value="ECO:0007669"/>
    <property type="project" value="UniProtKB-SubCell"/>
</dbReference>
<dbReference type="CDD" id="cd22965">
    <property type="entry name" value="DD_DPY30_SDC1"/>
    <property type="match status" value="1"/>
</dbReference>
<feature type="compositionally biased region" description="Polar residues" evidence="4">
    <location>
        <begin position="154"/>
        <end position="165"/>
    </location>
</feature>
<organism evidence="5 6">
    <name type="scientific">Cystoisospora suis</name>
    <dbReference type="NCBI Taxonomy" id="483139"/>
    <lineage>
        <taxon>Eukaryota</taxon>
        <taxon>Sar</taxon>
        <taxon>Alveolata</taxon>
        <taxon>Apicomplexa</taxon>
        <taxon>Conoidasida</taxon>
        <taxon>Coccidia</taxon>
        <taxon>Eucoccidiorida</taxon>
        <taxon>Eimeriorina</taxon>
        <taxon>Sarcocystidae</taxon>
        <taxon>Cystoisospora</taxon>
    </lineage>
</organism>
<gene>
    <name evidence="5" type="ORF">CSUI_008548</name>
</gene>
<reference evidence="5 6" key="1">
    <citation type="journal article" date="2017" name="Int. J. Parasitol.">
        <title>The genome of the protozoan parasite Cystoisospora suis and a reverse vaccinology approach to identify vaccine candidates.</title>
        <authorList>
            <person name="Palmieri N."/>
            <person name="Shrestha A."/>
            <person name="Ruttkowski B."/>
            <person name="Beck T."/>
            <person name="Vogl C."/>
            <person name="Tomley F."/>
            <person name="Blake D.P."/>
            <person name="Joachim A."/>
        </authorList>
    </citation>
    <scope>NUCLEOTIDE SEQUENCE [LARGE SCALE GENOMIC DNA]</scope>
    <source>
        <strain evidence="5 6">Wien I</strain>
    </source>
</reference>
<feature type="region of interest" description="Disordered" evidence="4">
    <location>
        <begin position="762"/>
        <end position="796"/>
    </location>
</feature>
<feature type="region of interest" description="Disordered" evidence="4">
    <location>
        <begin position="875"/>
        <end position="919"/>
    </location>
</feature>
<comment type="caution">
    <text evidence="5">The sequence shown here is derived from an EMBL/GenBank/DDBJ whole genome shotgun (WGS) entry which is preliminary data.</text>
</comment>
<keyword evidence="3" id="KW-0539">Nucleus</keyword>
<proteinExistence type="inferred from homology"/>
<comment type="similarity">
    <text evidence="2">Belongs to the dpy-30 family.</text>
</comment>
<dbReference type="GeneID" id="94431888"/>
<dbReference type="VEuPathDB" id="ToxoDB:CSUI_008548"/>
<protein>
    <submittedName>
        <fullName evidence="5">Dpy-30 motif protein</fullName>
    </submittedName>
</protein>
<feature type="compositionally biased region" description="Polar residues" evidence="4">
    <location>
        <begin position="24"/>
        <end position="35"/>
    </location>
</feature>
<keyword evidence="6" id="KW-1185">Reference proteome</keyword>
<dbReference type="Pfam" id="PF05186">
    <property type="entry name" value="Dpy-30"/>
    <property type="match status" value="1"/>
</dbReference>
<evidence type="ECO:0000256" key="4">
    <source>
        <dbReference type="SAM" id="MobiDB-lite"/>
    </source>
</evidence>
<evidence type="ECO:0000256" key="2">
    <source>
        <dbReference type="ARBA" id="ARBA00010849"/>
    </source>
</evidence>
<dbReference type="InterPro" id="IPR049629">
    <property type="entry name" value="DPY30_SDC1_DD"/>
</dbReference>
<dbReference type="Gene3D" id="1.20.890.10">
    <property type="entry name" value="cAMP-dependent protein kinase regulatory subunit, dimerization-anchoring domain"/>
    <property type="match status" value="1"/>
</dbReference>